<dbReference type="OrthoDB" id="2664502at2"/>
<evidence type="ECO:0000313" key="2">
    <source>
        <dbReference type="EMBL" id="MCY9597121.1"/>
    </source>
</evidence>
<evidence type="ECO:0000313" key="4">
    <source>
        <dbReference type="EMBL" id="QAV21591.1"/>
    </source>
</evidence>
<dbReference type="RefSeq" id="WP_042235226.1">
    <property type="nucleotide sequence ID" value="NZ_CP026520.1"/>
</dbReference>
<dbReference type="GeneID" id="95378976"/>
<proteinExistence type="predicted"/>
<dbReference type="Proteomes" id="UP001527202">
    <property type="component" value="Unassembled WGS sequence"/>
</dbReference>
<dbReference type="Proteomes" id="UP000288943">
    <property type="component" value="Chromosome"/>
</dbReference>
<name>A0A410X4Q2_9BACL</name>
<evidence type="ECO:0000256" key="1">
    <source>
        <dbReference type="SAM" id="Phobius"/>
    </source>
</evidence>
<feature type="transmembrane region" description="Helical" evidence="1">
    <location>
        <begin position="62"/>
        <end position="86"/>
    </location>
</feature>
<dbReference type="AlphaFoldDB" id="A0A410X4Q2"/>
<feature type="transmembrane region" description="Helical" evidence="1">
    <location>
        <begin position="6"/>
        <end position="22"/>
    </location>
</feature>
<organism evidence="4 5">
    <name type="scientific">Paenibacillus chitinolyticus</name>
    <dbReference type="NCBI Taxonomy" id="79263"/>
    <lineage>
        <taxon>Bacteria</taxon>
        <taxon>Bacillati</taxon>
        <taxon>Bacillota</taxon>
        <taxon>Bacilli</taxon>
        <taxon>Bacillales</taxon>
        <taxon>Paenibacillaceae</taxon>
        <taxon>Paenibacillus</taxon>
    </lineage>
</organism>
<dbReference type="EMBL" id="CP026520">
    <property type="protein sequence ID" value="QAV21540.1"/>
    <property type="molecule type" value="Genomic_DNA"/>
</dbReference>
<feature type="transmembrane region" description="Helical" evidence="1">
    <location>
        <begin position="29"/>
        <end position="50"/>
    </location>
</feature>
<sequence length="87" mass="9152">MKTAVWGMLALSAGALLVLLVRQPGARKIFSSIGVHVVVAAFLLYGVQLLSGYSRFELPINIYTVGTVSVLGVPGLMLLAALKVVLV</sequence>
<evidence type="ECO:0000313" key="6">
    <source>
        <dbReference type="Proteomes" id="UP001527202"/>
    </source>
</evidence>
<accession>A0A410X4Q2</accession>
<evidence type="ECO:0000313" key="3">
    <source>
        <dbReference type="EMBL" id="QAV21540.1"/>
    </source>
</evidence>
<evidence type="ECO:0000313" key="5">
    <source>
        <dbReference type="Proteomes" id="UP000288943"/>
    </source>
</evidence>
<keyword evidence="1" id="KW-1133">Transmembrane helix</keyword>
<dbReference type="KEGG" id="pchi:PC41400_29350"/>
<gene>
    <name evidence="2" type="ORF">M5X16_15280</name>
    <name evidence="3" type="ORF">PC41400_29350</name>
    <name evidence="4" type="ORF">PC41400_29725</name>
</gene>
<dbReference type="EMBL" id="JAMDMJ010000017">
    <property type="protein sequence ID" value="MCY9597121.1"/>
    <property type="molecule type" value="Genomic_DNA"/>
</dbReference>
<dbReference type="InterPro" id="IPR010001">
    <property type="entry name" value="BofA"/>
</dbReference>
<protein>
    <submittedName>
        <fullName evidence="2 4">Pro-sigmaK processing inhibitor BofA</fullName>
    </submittedName>
</protein>
<reference evidence="4 5" key="1">
    <citation type="submission" date="2018-01" db="EMBL/GenBank/DDBJ databases">
        <title>The whole genome sequencing and assembly of Paenibacillus chitinolyticus KCCM 41400 strain.</title>
        <authorList>
            <person name="Kim J.-Y."/>
            <person name="Park M.-K."/>
            <person name="Lee Y.-J."/>
            <person name="Yi H."/>
            <person name="Bahn Y.-S."/>
            <person name="Kim J.F."/>
            <person name="Lee D.-W."/>
        </authorList>
    </citation>
    <scope>NUCLEOTIDE SEQUENCE [LARGE SCALE GENOMIC DNA]</scope>
    <source>
        <strain evidence="4 5">KCCM 41400</strain>
    </source>
</reference>
<keyword evidence="1" id="KW-0472">Membrane</keyword>
<keyword evidence="1" id="KW-0812">Transmembrane</keyword>
<dbReference type="EMBL" id="CP026520">
    <property type="protein sequence ID" value="QAV21591.1"/>
    <property type="molecule type" value="Genomic_DNA"/>
</dbReference>
<reference evidence="2 6" key="2">
    <citation type="submission" date="2022-05" db="EMBL/GenBank/DDBJ databases">
        <title>Genome Sequencing of Bee-Associated Microbes.</title>
        <authorList>
            <person name="Dunlap C."/>
        </authorList>
    </citation>
    <scope>NUCLEOTIDE SEQUENCE [LARGE SCALE GENOMIC DNA]</scope>
    <source>
        <strain evidence="2 6">NRRL B-23120</strain>
    </source>
</reference>
<dbReference type="KEGG" id="pchi:PC41400_29725"/>
<keyword evidence="6" id="KW-1185">Reference proteome</keyword>
<dbReference type="Pfam" id="PF07441">
    <property type="entry name" value="BofA"/>
    <property type="match status" value="1"/>
</dbReference>